<dbReference type="InterPro" id="IPR002173">
    <property type="entry name" value="Carboh/pur_kinase_PfkB_CS"/>
</dbReference>
<gene>
    <name evidence="9" type="ORF">RIL96_04090</name>
</gene>
<keyword evidence="4 9" id="KW-0418">Kinase</keyword>
<keyword evidence="5" id="KW-0067">ATP-binding</keyword>
<dbReference type="InterPro" id="IPR011611">
    <property type="entry name" value="PfkB_dom"/>
</dbReference>
<evidence type="ECO:0000313" key="10">
    <source>
        <dbReference type="Proteomes" id="UP001251870"/>
    </source>
</evidence>
<dbReference type="PROSITE" id="PS00584">
    <property type="entry name" value="PFKB_KINASES_2"/>
    <property type="match status" value="1"/>
</dbReference>
<evidence type="ECO:0000256" key="4">
    <source>
        <dbReference type="ARBA" id="ARBA00022777"/>
    </source>
</evidence>
<dbReference type="InterPro" id="IPR017583">
    <property type="entry name" value="Tagatose/fructose_Pkinase"/>
</dbReference>
<comment type="caution">
    <text evidence="9">The sequence shown here is derived from an EMBL/GenBank/DDBJ whole genome shotgun (WGS) entry which is preliminary data.</text>
</comment>
<evidence type="ECO:0000256" key="3">
    <source>
        <dbReference type="ARBA" id="ARBA00022741"/>
    </source>
</evidence>
<evidence type="ECO:0000256" key="7">
    <source>
        <dbReference type="SAM" id="MobiDB-lite"/>
    </source>
</evidence>
<feature type="compositionally biased region" description="Low complexity" evidence="7">
    <location>
        <begin position="345"/>
        <end position="359"/>
    </location>
</feature>
<evidence type="ECO:0000256" key="2">
    <source>
        <dbReference type="ARBA" id="ARBA00022679"/>
    </source>
</evidence>
<accession>A0ABU2DQG1</accession>
<dbReference type="RefSeq" id="WP_310547738.1">
    <property type="nucleotide sequence ID" value="NZ_JAVKGR010000003.1"/>
</dbReference>
<reference evidence="9 10" key="1">
    <citation type="submission" date="2023-09" db="EMBL/GenBank/DDBJ databases">
        <title>Description of three actinobacteria isolated from air of manufacturing shop in a pharmaceutical factory.</title>
        <authorList>
            <person name="Zhang D.-F."/>
        </authorList>
    </citation>
    <scope>NUCLEOTIDE SEQUENCE [LARGE SCALE GENOMIC DNA]</scope>
    <source>
        <strain evidence="9 10">LY-0111</strain>
    </source>
</reference>
<feature type="region of interest" description="Disordered" evidence="7">
    <location>
        <begin position="328"/>
        <end position="359"/>
    </location>
</feature>
<dbReference type="SUPFAM" id="SSF53613">
    <property type="entry name" value="Ribokinase-like"/>
    <property type="match status" value="1"/>
</dbReference>
<evidence type="ECO:0000256" key="6">
    <source>
        <dbReference type="PIRNR" id="PIRNR000535"/>
    </source>
</evidence>
<sequence>MILTLTPNPSQDKTVELPAALTPGAVQRATGATAEPGGKGVNISRALCAANSANLAVLPGDAGDPVLTGLTDAEVTYRALPLGQPLRTNITITDPQGVTTKINEPGPQFDAEAAAALRALTVDCATGAAWAALAGSLPPGMPQDFYAQLIGELRRRLGAEAPKIAVDSSGTALAAAVTAAPELIKPNAEELLELAGTLSDETSGIGADALEEDPVEVLRLVRMVQDHGVQTALVTLGAYGALLVPPKGSATPVLRATGPAVVARSTVGAGDASLAGYLLADASGAGAEEALRRASAQGRAAAALPGSVMPTPDDLDLTAVVIEPFKDEPFQHEPFGVKPSEEPSDGPQDPSPDSLANEL</sequence>
<dbReference type="InterPro" id="IPR029056">
    <property type="entry name" value="Ribokinase-like"/>
</dbReference>
<dbReference type="EMBL" id="JAVKGR010000003">
    <property type="protein sequence ID" value="MDR8018744.1"/>
    <property type="molecule type" value="Genomic_DNA"/>
</dbReference>
<dbReference type="PANTHER" id="PTHR46566:SF5">
    <property type="entry name" value="1-PHOSPHOFRUCTOKINASE"/>
    <property type="match status" value="1"/>
</dbReference>
<dbReference type="PIRSF" id="PIRSF000535">
    <property type="entry name" value="1PFK/6PFK/LacC"/>
    <property type="match status" value="1"/>
</dbReference>
<keyword evidence="10" id="KW-1185">Reference proteome</keyword>
<evidence type="ECO:0000256" key="1">
    <source>
        <dbReference type="ARBA" id="ARBA00010688"/>
    </source>
</evidence>
<dbReference type="GO" id="GO:0016301">
    <property type="term" value="F:kinase activity"/>
    <property type="evidence" value="ECO:0007669"/>
    <property type="project" value="UniProtKB-KW"/>
</dbReference>
<comment type="similarity">
    <text evidence="1">Belongs to the carbohydrate kinase PfkB family.</text>
</comment>
<dbReference type="Pfam" id="PF00294">
    <property type="entry name" value="PfkB"/>
    <property type="match status" value="1"/>
</dbReference>
<keyword evidence="2 6" id="KW-0808">Transferase</keyword>
<keyword evidence="3" id="KW-0547">Nucleotide-binding</keyword>
<protein>
    <submittedName>
        <fullName evidence="9">Hexose kinase</fullName>
        <ecNumber evidence="9">2.7.1.-</ecNumber>
    </submittedName>
</protein>
<proteinExistence type="inferred from homology"/>
<name>A0ABU2DQG1_9MICC</name>
<evidence type="ECO:0000256" key="5">
    <source>
        <dbReference type="ARBA" id="ARBA00022840"/>
    </source>
</evidence>
<evidence type="ECO:0000313" key="9">
    <source>
        <dbReference type="EMBL" id="MDR8018744.1"/>
    </source>
</evidence>
<dbReference type="Proteomes" id="UP001251870">
    <property type="component" value="Unassembled WGS sequence"/>
</dbReference>
<dbReference type="Gene3D" id="3.40.1190.20">
    <property type="match status" value="1"/>
</dbReference>
<organism evidence="9 10">
    <name type="scientific">Nesterenkonia aerolata</name>
    <dbReference type="NCBI Taxonomy" id="3074079"/>
    <lineage>
        <taxon>Bacteria</taxon>
        <taxon>Bacillati</taxon>
        <taxon>Actinomycetota</taxon>
        <taxon>Actinomycetes</taxon>
        <taxon>Micrococcales</taxon>
        <taxon>Micrococcaceae</taxon>
        <taxon>Nesterenkonia</taxon>
    </lineage>
</organism>
<dbReference type="PANTHER" id="PTHR46566">
    <property type="entry name" value="1-PHOSPHOFRUCTOKINASE-RELATED"/>
    <property type="match status" value="1"/>
</dbReference>
<dbReference type="NCBIfam" id="TIGR03168">
    <property type="entry name" value="1-PFK"/>
    <property type="match status" value="1"/>
</dbReference>
<evidence type="ECO:0000259" key="8">
    <source>
        <dbReference type="Pfam" id="PF00294"/>
    </source>
</evidence>
<feature type="domain" description="Carbohydrate kinase PfkB" evidence="8">
    <location>
        <begin position="24"/>
        <end position="311"/>
    </location>
</feature>
<dbReference type="EC" id="2.7.1.-" evidence="9"/>